<keyword evidence="6" id="KW-1015">Disulfide bond</keyword>
<dbReference type="GO" id="GO:0006308">
    <property type="term" value="P:DNA catabolic process"/>
    <property type="evidence" value="ECO:0007669"/>
    <property type="project" value="InterPro"/>
</dbReference>
<comment type="caution">
    <text evidence="10">The sequence shown here is derived from an EMBL/GenBank/DDBJ whole genome shotgun (WGS) entry which is preliminary data.</text>
</comment>
<feature type="region of interest" description="Disordered" evidence="8">
    <location>
        <begin position="129"/>
        <end position="167"/>
    </location>
</feature>
<accession>A0A1Y1JFM9</accession>
<comment type="similarity">
    <text evidence="1">Belongs to the nuclease type I family.</text>
</comment>
<dbReference type="InterPro" id="IPR008947">
    <property type="entry name" value="PLipase_C/P1_nuclease_dom_sf"/>
</dbReference>
<dbReference type="GO" id="GO:0016788">
    <property type="term" value="F:hydrolase activity, acting on ester bonds"/>
    <property type="evidence" value="ECO:0007669"/>
    <property type="project" value="InterPro"/>
</dbReference>
<keyword evidence="7" id="KW-0325">Glycoprotein</keyword>
<dbReference type="Pfam" id="PF02265">
    <property type="entry name" value="S1-P1_nuclease"/>
    <property type="match status" value="1"/>
</dbReference>
<name>A0A1Y1JFM9_PLAGO</name>
<dbReference type="GO" id="GO:0003676">
    <property type="term" value="F:nucleic acid binding"/>
    <property type="evidence" value="ECO:0007669"/>
    <property type="project" value="InterPro"/>
</dbReference>
<dbReference type="OMA" id="HQPLRIA"/>
<evidence type="ECO:0000256" key="2">
    <source>
        <dbReference type="ARBA" id="ARBA00022722"/>
    </source>
</evidence>
<feature type="compositionally biased region" description="Basic and acidic residues" evidence="8">
    <location>
        <begin position="129"/>
        <end position="143"/>
    </location>
</feature>
<dbReference type="Gene3D" id="1.10.575.10">
    <property type="entry name" value="P1 Nuclease"/>
    <property type="match status" value="1"/>
</dbReference>
<dbReference type="GeneID" id="39746858"/>
<evidence type="ECO:0000256" key="5">
    <source>
        <dbReference type="ARBA" id="ARBA00022801"/>
    </source>
</evidence>
<dbReference type="Proteomes" id="UP000195521">
    <property type="component" value="Unassembled WGS sequence"/>
</dbReference>
<evidence type="ECO:0000256" key="6">
    <source>
        <dbReference type="ARBA" id="ARBA00023157"/>
    </source>
</evidence>
<dbReference type="InterPro" id="IPR003154">
    <property type="entry name" value="S1/P1nuclease"/>
</dbReference>
<feature type="transmembrane region" description="Helical" evidence="9">
    <location>
        <begin position="7"/>
        <end position="23"/>
    </location>
</feature>
<reference evidence="11" key="1">
    <citation type="submission" date="2017-04" db="EMBL/GenBank/DDBJ databases">
        <title>Plasmodium gonderi genome.</title>
        <authorList>
            <person name="Arisue N."/>
            <person name="Honma H."/>
            <person name="Kawai S."/>
            <person name="Tougan T."/>
            <person name="Tanabe K."/>
            <person name="Horii T."/>
        </authorList>
    </citation>
    <scope>NUCLEOTIDE SEQUENCE [LARGE SCALE GENOMIC DNA]</scope>
    <source>
        <strain evidence="11">ATCC 30045</strain>
    </source>
</reference>
<dbReference type="SUPFAM" id="SSF48537">
    <property type="entry name" value="Phospholipase C/P1 nuclease"/>
    <property type="match status" value="1"/>
</dbReference>
<evidence type="ECO:0000256" key="7">
    <source>
        <dbReference type="ARBA" id="ARBA00023180"/>
    </source>
</evidence>
<organism evidence="10 11">
    <name type="scientific">Plasmodium gonderi</name>
    <dbReference type="NCBI Taxonomy" id="77519"/>
    <lineage>
        <taxon>Eukaryota</taxon>
        <taxon>Sar</taxon>
        <taxon>Alveolata</taxon>
        <taxon>Apicomplexa</taxon>
        <taxon>Aconoidasida</taxon>
        <taxon>Haemosporida</taxon>
        <taxon>Plasmodiidae</taxon>
        <taxon>Plasmodium</taxon>
        <taxon>Plasmodium (Plasmodium)</taxon>
    </lineage>
</organism>
<keyword evidence="9" id="KW-0812">Transmembrane</keyword>
<evidence type="ECO:0000313" key="10">
    <source>
        <dbReference type="EMBL" id="GAW80145.1"/>
    </source>
</evidence>
<evidence type="ECO:0000256" key="3">
    <source>
        <dbReference type="ARBA" id="ARBA00022723"/>
    </source>
</evidence>
<feature type="transmembrane region" description="Helical" evidence="9">
    <location>
        <begin position="384"/>
        <end position="405"/>
    </location>
</feature>
<protein>
    <submittedName>
        <fullName evidence="10">S1/P1nuclease</fullName>
    </submittedName>
</protein>
<keyword evidence="2" id="KW-0540">Nuclease</keyword>
<evidence type="ECO:0000256" key="1">
    <source>
        <dbReference type="ARBA" id="ARBA00009547"/>
    </source>
</evidence>
<keyword evidence="5" id="KW-0378">Hydrolase</keyword>
<keyword evidence="4" id="KW-0255">Endonuclease</keyword>
<dbReference type="GO" id="GO:0004519">
    <property type="term" value="F:endonuclease activity"/>
    <property type="evidence" value="ECO:0007669"/>
    <property type="project" value="UniProtKB-KW"/>
</dbReference>
<keyword evidence="9" id="KW-1133">Transmembrane helix</keyword>
<dbReference type="RefSeq" id="XP_028542734.1">
    <property type="nucleotide sequence ID" value="XM_028686933.1"/>
</dbReference>
<dbReference type="OrthoDB" id="441446at2759"/>
<dbReference type="GO" id="GO:0046872">
    <property type="term" value="F:metal ion binding"/>
    <property type="evidence" value="ECO:0007669"/>
    <property type="project" value="UniProtKB-KW"/>
</dbReference>
<evidence type="ECO:0000256" key="4">
    <source>
        <dbReference type="ARBA" id="ARBA00022759"/>
    </source>
</evidence>
<dbReference type="PANTHER" id="PTHR33146:SF26">
    <property type="entry name" value="ENDONUCLEASE 4"/>
    <property type="match status" value="1"/>
</dbReference>
<keyword evidence="3" id="KW-0479">Metal-binding</keyword>
<feature type="compositionally biased region" description="Polar residues" evidence="8">
    <location>
        <begin position="153"/>
        <end position="163"/>
    </location>
</feature>
<evidence type="ECO:0000313" key="11">
    <source>
        <dbReference type="Proteomes" id="UP000195521"/>
    </source>
</evidence>
<sequence length="427" mass="49882">MTKSSKWPIMSYLFILLIILFIRNDENLGVGCFNSEGHEAIGMVAMSGLKSDQLYELKKLLNGKDIVDIGKWGHLVHNKIKGAESMHFNLQNNDCKKAVFECEDKNGLCLIHSIKHFYATLSVNKMGRKSEQTSDQIPEKTQEQTEEQTPQQNSKRASPSPQSTEKDIPFIYPKNITFTDADSLKYLISLIADMHQPLRIAYRHDSGGKDIKVIHHDDSKIVKSNLFEYMENELLNKMIRRYQSAWYGGWTHVNRIFDEHKKDETLFNEKGIDAIDIWAEQIINEFCSEFYLNNYIVNFMVEKKNELHFDTSKELEITYDLEFHLERLMKINILRAGSRIAIILNSIFAKRKFSSLRKKSEFDRVEYEQLERNRGASVYKKNAIFINLTIIFVVLITILYFNFVLNRKNKMYLPSKTEEIELQAKCN</sequence>
<dbReference type="EMBL" id="BDQF01000008">
    <property type="protein sequence ID" value="GAW80145.1"/>
    <property type="molecule type" value="Genomic_DNA"/>
</dbReference>
<evidence type="ECO:0000256" key="9">
    <source>
        <dbReference type="SAM" id="Phobius"/>
    </source>
</evidence>
<proteinExistence type="inferred from homology"/>
<dbReference type="PANTHER" id="PTHR33146">
    <property type="entry name" value="ENDONUCLEASE 4"/>
    <property type="match status" value="1"/>
</dbReference>
<gene>
    <name evidence="10" type="ORF">PGO_070600</name>
</gene>
<evidence type="ECO:0000256" key="8">
    <source>
        <dbReference type="SAM" id="MobiDB-lite"/>
    </source>
</evidence>
<dbReference type="AlphaFoldDB" id="A0A1Y1JFM9"/>
<keyword evidence="11" id="KW-1185">Reference proteome</keyword>
<keyword evidence="9" id="KW-0472">Membrane</keyword>